<evidence type="ECO:0000259" key="1">
    <source>
        <dbReference type="Pfam" id="PF18721"/>
    </source>
</evidence>
<accession>A0AAD7CGX9</accession>
<protein>
    <recommendedName>
        <fullName evidence="1">CxC6 like cysteine cluster associated with KDZ domain-containing protein</fullName>
    </recommendedName>
</protein>
<sequence length="113" mass="13184">SHFLHAILQDKQNRRETLSLPHHGYQNHWFDRELAERNYQMAGTGQDMWAHACNHCMKIYQGEDENWSVTSQRGRFCHSHRALDLVCCIMGCDEAAHPGFRTCGIDSHRAFQK</sequence>
<proteinExistence type="predicted"/>
<dbReference type="Proteomes" id="UP001221757">
    <property type="component" value="Unassembled WGS sequence"/>
</dbReference>
<dbReference type="InterPro" id="IPR040898">
    <property type="entry name" value="CxC6"/>
</dbReference>
<gene>
    <name evidence="2" type="ORF">B0H17DRAFT_959016</name>
</gene>
<evidence type="ECO:0000313" key="2">
    <source>
        <dbReference type="EMBL" id="KAJ7648437.1"/>
    </source>
</evidence>
<dbReference type="EMBL" id="JARKIE010000381">
    <property type="protein sequence ID" value="KAJ7648437.1"/>
    <property type="molecule type" value="Genomic_DNA"/>
</dbReference>
<feature type="non-terminal residue" evidence="2">
    <location>
        <position position="113"/>
    </location>
</feature>
<evidence type="ECO:0000313" key="3">
    <source>
        <dbReference type="Proteomes" id="UP001221757"/>
    </source>
</evidence>
<comment type="caution">
    <text evidence="2">The sequence shown here is derived from an EMBL/GenBank/DDBJ whole genome shotgun (WGS) entry which is preliminary data.</text>
</comment>
<dbReference type="AlphaFoldDB" id="A0AAD7CGX9"/>
<feature type="domain" description="CxC6 like cysteine cluster associated with KDZ" evidence="1">
    <location>
        <begin position="70"/>
        <end position="112"/>
    </location>
</feature>
<name>A0AAD7CGX9_MYCRO</name>
<dbReference type="Pfam" id="PF18721">
    <property type="entry name" value="CxC6"/>
    <property type="match status" value="1"/>
</dbReference>
<keyword evidence="3" id="KW-1185">Reference proteome</keyword>
<reference evidence="2" key="1">
    <citation type="submission" date="2023-03" db="EMBL/GenBank/DDBJ databases">
        <title>Massive genome expansion in bonnet fungi (Mycena s.s.) driven by repeated elements and novel gene families across ecological guilds.</title>
        <authorList>
            <consortium name="Lawrence Berkeley National Laboratory"/>
            <person name="Harder C.B."/>
            <person name="Miyauchi S."/>
            <person name="Viragh M."/>
            <person name="Kuo A."/>
            <person name="Thoen E."/>
            <person name="Andreopoulos B."/>
            <person name="Lu D."/>
            <person name="Skrede I."/>
            <person name="Drula E."/>
            <person name="Henrissat B."/>
            <person name="Morin E."/>
            <person name="Kohler A."/>
            <person name="Barry K."/>
            <person name="LaButti K."/>
            <person name="Morin E."/>
            <person name="Salamov A."/>
            <person name="Lipzen A."/>
            <person name="Mereny Z."/>
            <person name="Hegedus B."/>
            <person name="Baldrian P."/>
            <person name="Stursova M."/>
            <person name="Weitz H."/>
            <person name="Taylor A."/>
            <person name="Grigoriev I.V."/>
            <person name="Nagy L.G."/>
            <person name="Martin F."/>
            <person name="Kauserud H."/>
        </authorList>
    </citation>
    <scope>NUCLEOTIDE SEQUENCE</scope>
    <source>
        <strain evidence="2">CBHHK067</strain>
    </source>
</reference>
<organism evidence="2 3">
    <name type="scientific">Mycena rosella</name>
    <name type="common">Pink bonnet</name>
    <name type="synonym">Agaricus rosellus</name>
    <dbReference type="NCBI Taxonomy" id="1033263"/>
    <lineage>
        <taxon>Eukaryota</taxon>
        <taxon>Fungi</taxon>
        <taxon>Dikarya</taxon>
        <taxon>Basidiomycota</taxon>
        <taxon>Agaricomycotina</taxon>
        <taxon>Agaricomycetes</taxon>
        <taxon>Agaricomycetidae</taxon>
        <taxon>Agaricales</taxon>
        <taxon>Marasmiineae</taxon>
        <taxon>Mycenaceae</taxon>
        <taxon>Mycena</taxon>
    </lineage>
</organism>